<evidence type="ECO:0008006" key="3">
    <source>
        <dbReference type="Google" id="ProtNLM"/>
    </source>
</evidence>
<dbReference type="RefSeq" id="WP_103923230.1">
    <property type="nucleotide sequence ID" value="NZ_FNVR01000002.1"/>
</dbReference>
<reference evidence="2" key="1">
    <citation type="submission" date="2016-10" db="EMBL/GenBank/DDBJ databases">
        <authorList>
            <person name="Varghese N."/>
            <person name="Submissions S."/>
        </authorList>
    </citation>
    <scope>NUCLEOTIDE SEQUENCE [LARGE SCALE GENOMIC DNA]</scope>
    <source>
        <strain evidence="2">DSM 17298</strain>
    </source>
</reference>
<dbReference type="STRING" id="1120964.GCA_001313265_00969"/>
<accession>A0A1H5SUV8</accession>
<proteinExistence type="predicted"/>
<evidence type="ECO:0000313" key="2">
    <source>
        <dbReference type="Proteomes" id="UP000236736"/>
    </source>
</evidence>
<name>A0A1H5SUV8_9BACT</name>
<protein>
    <recommendedName>
        <fullName evidence="3">DUF4221 domain-containing protein</fullName>
    </recommendedName>
</protein>
<dbReference type="Proteomes" id="UP000236736">
    <property type="component" value="Unassembled WGS sequence"/>
</dbReference>
<evidence type="ECO:0000313" key="1">
    <source>
        <dbReference type="EMBL" id="SEF53718.1"/>
    </source>
</evidence>
<gene>
    <name evidence="1" type="ORF">SAMN03080598_00503</name>
</gene>
<dbReference type="PROSITE" id="PS51257">
    <property type="entry name" value="PROKAR_LIPOPROTEIN"/>
    <property type="match status" value="1"/>
</dbReference>
<organism evidence="1 2">
    <name type="scientific">Algoriphagus boritolerans DSM 17298 = JCM 18970</name>
    <dbReference type="NCBI Taxonomy" id="1120964"/>
    <lineage>
        <taxon>Bacteria</taxon>
        <taxon>Pseudomonadati</taxon>
        <taxon>Bacteroidota</taxon>
        <taxon>Cytophagia</taxon>
        <taxon>Cytophagales</taxon>
        <taxon>Cyclobacteriaceae</taxon>
        <taxon>Algoriphagus</taxon>
    </lineage>
</organism>
<dbReference type="EMBL" id="FNVR01000002">
    <property type="protein sequence ID" value="SEF53718.1"/>
    <property type="molecule type" value="Genomic_DNA"/>
</dbReference>
<dbReference type="OrthoDB" id="821743at2"/>
<keyword evidence="2" id="KW-1185">Reference proteome</keyword>
<sequence length="375" mass="44155">MRPKENLIFSFLIIGMFSCNPRNEIHEYPKLIDIEWIDSLEVIEKNEFFNGSSDVQLIGDSLLAISSFLTPGVWFIELDSGEIKHRIADRDIMNIPLFPAGIHSFKFPILQILDPRQNTIFVFDVFQKSLLQKIKLSLPPNKMVKTVDSFFWVDKDYYYIELFPSFLNHNALEFYSEVDELVGVFDKNGKMESKFLNYPKELKELEFHIKPYQTFAQSYNPDYPLKIAFPVSGNVLEFKDISVSKGIEYSGIPRKSRFFDFSPARLEKEFNSEFQKHWQVPNSHFFKKIVENEKYLIIQTIMRNNDNLEKYEAKSHLFIFDKYNKDWSESSNPVNINRMGYLAGIINEELIFFEGSQKITQEKYIKRAVLKPIED</sequence>
<dbReference type="AlphaFoldDB" id="A0A1H5SUV8"/>